<feature type="compositionally biased region" description="Basic and acidic residues" evidence="5">
    <location>
        <begin position="414"/>
        <end position="429"/>
    </location>
</feature>
<dbReference type="Pfam" id="PF13180">
    <property type="entry name" value="PDZ_2"/>
    <property type="match status" value="1"/>
</dbReference>
<keyword evidence="6" id="KW-0812">Transmembrane</keyword>
<dbReference type="Gene3D" id="3.30.750.44">
    <property type="match status" value="1"/>
</dbReference>
<evidence type="ECO:0000256" key="2">
    <source>
        <dbReference type="ARBA" id="ARBA00022670"/>
    </source>
</evidence>
<feature type="domain" description="PDZ" evidence="7">
    <location>
        <begin position="108"/>
        <end position="176"/>
    </location>
</feature>
<name>A0A3B0WQS3_9ZZZZ</name>
<dbReference type="GO" id="GO:0006508">
    <property type="term" value="P:proteolysis"/>
    <property type="evidence" value="ECO:0007669"/>
    <property type="project" value="UniProtKB-KW"/>
</dbReference>
<dbReference type="InterPro" id="IPR055210">
    <property type="entry name" value="CtpA/B_N"/>
</dbReference>
<dbReference type="InterPro" id="IPR005151">
    <property type="entry name" value="Tail-specific_protease"/>
</dbReference>
<dbReference type="InterPro" id="IPR036034">
    <property type="entry name" value="PDZ_sf"/>
</dbReference>
<dbReference type="Pfam" id="PF22694">
    <property type="entry name" value="CtpB_N-like"/>
    <property type="match status" value="1"/>
</dbReference>
<evidence type="ECO:0000259" key="7">
    <source>
        <dbReference type="PROSITE" id="PS50106"/>
    </source>
</evidence>
<dbReference type="InterPro" id="IPR001478">
    <property type="entry name" value="PDZ"/>
</dbReference>
<dbReference type="CDD" id="cd06782">
    <property type="entry name" value="cpPDZ_CPP-like"/>
    <property type="match status" value="1"/>
</dbReference>
<accession>A0A3B0WQS3</accession>
<dbReference type="GO" id="GO:0007165">
    <property type="term" value="P:signal transduction"/>
    <property type="evidence" value="ECO:0007669"/>
    <property type="project" value="TreeGrafter"/>
</dbReference>
<evidence type="ECO:0000256" key="5">
    <source>
        <dbReference type="SAM" id="MobiDB-lite"/>
    </source>
</evidence>
<keyword evidence="6" id="KW-0472">Membrane</keyword>
<dbReference type="SMART" id="SM00228">
    <property type="entry name" value="PDZ"/>
    <property type="match status" value="1"/>
</dbReference>
<evidence type="ECO:0000256" key="6">
    <source>
        <dbReference type="SAM" id="Phobius"/>
    </source>
</evidence>
<dbReference type="InterPro" id="IPR004447">
    <property type="entry name" value="Peptidase_S41A"/>
</dbReference>
<dbReference type="NCBIfam" id="TIGR00225">
    <property type="entry name" value="prc"/>
    <property type="match status" value="1"/>
</dbReference>
<dbReference type="SMART" id="SM00245">
    <property type="entry name" value="TSPc"/>
    <property type="match status" value="1"/>
</dbReference>
<keyword evidence="2 8" id="KW-0645">Protease</keyword>
<feature type="transmembrane region" description="Helical" evidence="6">
    <location>
        <begin position="20"/>
        <end position="39"/>
    </location>
</feature>
<dbReference type="Gene3D" id="2.30.42.10">
    <property type="match status" value="1"/>
</dbReference>
<dbReference type="GO" id="GO:0004252">
    <property type="term" value="F:serine-type endopeptidase activity"/>
    <property type="evidence" value="ECO:0007669"/>
    <property type="project" value="UniProtKB-EC"/>
</dbReference>
<dbReference type="FunFam" id="2.30.42.10:FF:000063">
    <property type="entry name" value="Peptidase, S41 family"/>
    <property type="match status" value="1"/>
</dbReference>
<gene>
    <name evidence="8" type="ORF">MNBD_GAMMA04-931</name>
</gene>
<dbReference type="EMBL" id="UOFB01000151">
    <property type="protein sequence ID" value="VAW46606.1"/>
    <property type="molecule type" value="Genomic_DNA"/>
</dbReference>
<proteinExistence type="inferred from homology"/>
<dbReference type="Gene3D" id="3.90.226.10">
    <property type="entry name" value="2-enoyl-CoA Hydratase, Chain A, domain 1"/>
    <property type="match status" value="1"/>
</dbReference>
<dbReference type="FunFam" id="3.90.226.10:FF:000029">
    <property type="entry name" value="Peptidase, S41 family"/>
    <property type="match status" value="1"/>
</dbReference>
<dbReference type="EC" id="3.4.21.102" evidence="8"/>
<dbReference type="AlphaFoldDB" id="A0A3B0WQS3"/>
<evidence type="ECO:0000313" key="8">
    <source>
        <dbReference type="EMBL" id="VAW46606.1"/>
    </source>
</evidence>
<feature type="region of interest" description="Disordered" evidence="5">
    <location>
        <begin position="404"/>
        <end position="429"/>
    </location>
</feature>
<keyword evidence="3 8" id="KW-0378">Hydrolase</keyword>
<dbReference type="CDD" id="cd07560">
    <property type="entry name" value="Peptidase_S41_CPP"/>
    <property type="match status" value="1"/>
</dbReference>
<sequence>MWPSSLESLVSTTGIKKVLWIGLGAILGGMAVVGTTVWADRKEVILNEENTPVLSLPLKELRGFVEVFERVSHDYVDEVDDKKLLEGAISGMLSSLDPHSAYLPPKDYKEMEEHTTGKFGGLGMEVGMEDGFVKVISPIDDTPAQKAGIKAGDLIIKLDDEPVKGKTLSEAVKIMRGKPGTDLELTIIRKGEDAPLNIKITRAIIKVVSVKQRMLKEGVGYLRISQFQIRTGSDLKKAMKKLEDEHGEPLKGLVLDLRNNPGGVLQAAIQVSDAFLNDGLIVYTEGRIKNSQMRFESEEGDLMNGKPMVVLVNEGSASASEIVAGALQDQKRALIAGRTSFGKGSVQTLLQLNNGAAIKVTTARYYTPSGRSIQAEGIVPDVEIALVKLEKLEASKFGNIKEKNLTGHLSNGHGDSKVKAEKSDLTDKEKEKADELNTLLEKDYELDEALRIIKAMTLAQEMVTTR</sequence>
<dbReference type="GO" id="GO:0030288">
    <property type="term" value="C:outer membrane-bounded periplasmic space"/>
    <property type="evidence" value="ECO:0007669"/>
    <property type="project" value="TreeGrafter"/>
</dbReference>
<comment type="similarity">
    <text evidence="1">Belongs to the peptidase S41A family.</text>
</comment>
<protein>
    <submittedName>
        <fullName evidence="8">Carboxyl-terminal protease</fullName>
        <ecNumber evidence="8">3.4.21.102</ecNumber>
    </submittedName>
</protein>
<dbReference type="PANTHER" id="PTHR32060:SF30">
    <property type="entry name" value="CARBOXY-TERMINAL PROCESSING PROTEASE CTPA"/>
    <property type="match status" value="1"/>
</dbReference>
<keyword evidence="6" id="KW-1133">Transmembrane helix</keyword>
<evidence type="ECO:0000256" key="3">
    <source>
        <dbReference type="ARBA" id="ARBA00022801"/>
    </source>
</evidence>
<evidence type="ECO:0000256" key="1">
    <source>
        <dbReference type="ARBA" id="ARBA00009179"/>
    </source>
</evidence>
<dbReference type="PANTHER" id="PTHR32060">
    <property type="entry name" value="TAIL-SPECIFIC PROTEASE"/>
    <property type="match status" value="1"/>
</dbReference>
<dbReference type="InterPro" id="IPR029045">
    <property type="entry name" value="ClpP/crotonase-like_dom_sf"/>
</dbReference>
<dbReference type="SUPFAM" id="SSF52096">
    <property type="entry name" value="ClpP/crotonase"/>
    <property type="match status" value="1"/>
</dbReference>
<organism evidence="8">
    <name type="scientific">hydrothermal vent metagenome</name>
    <dbReference type="NCBI Taxonomy" id="652676"/>
    <lineage>
        <taxon>unclassified sequences</taxon>
        <taxon>metagenomes</taxon>
        <taxon>ecological metagenomes</taxon>
    </lineage>
</organism>
<dbReference type="FunFam" id="3.30.750.44:FF:000001">
    <property type="entry name" value="S41 family peptidase"/>
    <property type="match status" value="1"/>
</dbReference>
<dbReference type="PROSITE" id="PS50106">
    <property type="entry name" value="PDZ"/>
    <property type="match status" value="1"/>
</dbReference>
<dbReference type="Pfam" id="PF03572">
    <property type="entry name" value="Peptidase_S41"/>
    <property type="match status" value="1"/>
</dbReference>
<dbReference type="SUPFAM" id="SSF50156">
    <property type="entry name" value="PDZ domain-like"/>
    <property type="match status" value="1"/>
</dbReference>
<reference evidence="8" key="1">
    <citation type="submission" date="2018-06" db="EMBL/GenBank/DDBJ databases">
        <authorList>
            <person name="Zhirakovskaya E."/>
        </authorList>
    </citation>
    <scope>NUCLEOTIDE SEQUENCE</scope>
</reference>
<keyword evidence="4" id="KW-0720">Serine protease</keyword>
<evidence type="ECO:0000256" key="4">
    <source>
        <dbReference type="ARBA" id="ARBA00022825"/>
    </source>
</evidence>